<dbReference type="CDD" id="cd01949">
    <property type="entry name" value="GGDEF"/>
    <property type="match status" value="1"/>
</dbReference>
<feature type="domain" description="EAL" evidence="4">
    <location>
        <begin position="610"/>
        <end position="864"/>
    </location>
</feature>
<dbReference type="Pfam" id="PF00497">
    <property type="entry name" value="SBP_bac_3"/>
    <property type="match status" value="1"/>
</dbReference>
<sequence>MSIFAERNYTACGKAVLFVLGISLPWPFIATVFAEPATSLRVGVYTNPPKIQLDNKQLSGIFGELLREIATRENWALEPVACSWNTCLTLLEEGHIDLMPDVAKTQAREQDFSFHQTPVLRSWSQLYSSSKARVSSLLDLDRLRIAVLDGSVQQEYLGDLVAGFGLDVAWLPTVSFEDGFTAVENGHADVVAANYLFGDRRASDLGLSVTPIMFQPSRLYFAGRPNLDPQILATIDRYLDRWMATSASPYGDIMRRWGVHAQQATVPMWVYWAAPVALGILVLALGFAIFQHRRTARATSILNLSEQRFDTILNGIDAYVYTKDTHFRYQYLNERLCELLGVSKEDVLGQTDEVLFDENSCRRMRAHDARVLERGERVSGEEVNTTRLGAKRTFMSIKIPLRDAEGNIYGICGVSTDITEQQRIREQLDYAQYYDGLTGLANRKMLLDRLDHAVAGYSRTGFEGAVLALDLNDFTMVNDTLGHGVGDDLLKLVAMRASSCLSESDSAARLGADDFVIILENLSDDREAAVMHARYRAEELLEAISLPCELDGNTLSTSVSIGVTLFSDGDPEQVSSLLRNADLALVEAKRQDTGAVRFFDPTMQDHVTRRMDIEAALRRALGMNSLELYLQPQVNAQCEVVGGEILLRWNDPVLGVMSPDEFIPVAESTGLIIPLGSWVLREACKILQEWQASPLLANLSLAVNISPRQFRHAEFVQHVEQCISEFDLRGELIELEITEGMLIDDFSNIVVRMEELQAMGVRFSLDDFGTGYASLSYLKRLSLFQLKIDQSFTRDLLTDPNDEAIVTATLSLGSSLGLEVIAEGVETSAQMQRLTEMGCQKFQGYYIGRPQPVEEWQSRLRDSLSLKQDQEVS</sequence>
<dbReference type="Gene3D" id="3.30.450.20">
    <property type="entry name" value="PAS domain"/>
    <property type="match status" value="1"/>
</dbReference>
<comment type="caution">
    <text evidence="6">The sequence shown here is derived from an EMBL/GenBank/DDBJ whole genome shotgun (WGS) entry which is preliminary data.</text>
</comment>
<dbReference type="InterPro" id="IPR000014">
    <property type="entry name" value="PAS"/>
</dbReference>
<evidence type="ECO:0000259" key="5">
    <source>
        <dbReference type="PROSITE" id="PS50887"/>
    </source>
</evidence>
<dbReference type="OrthoDB" id="9804951at2"/>
<dbReference type="SMART" id="SM00267">
    <property type="entry name" value="GGDEF"/>
    <property type="match status" value="1"/>
</dbReference>
<dbReference type="InterPro" id="IPR013656">
    <property type="entry name" value="PAS_4"/>
</dbReference>
<feature type="domain" description="PAC" evidence="3">
    <location>
        <begin position="376"/>
        <end position="430"/>
    </location>
</feature>
<dbReference type="InterPro" id="IPR000700">
    <property type="entry name" value="PAS-assoc_C"/>
</dbReference>
<evidence type="ECO:0000259" key="4">
    <source>
        <dbReference type="PROSITE" id="PS50883"/>
    </source>
</evidence>
<feature type="transmembrane region" description="Helical" evidence="1">
    <location>
        <begin position="269"/>
        <end position="290"/>
    </location>
</feature>
<dbReference type="InterPro" id="IPR029787">
    <property type="entry name" value="Nucleotide_cyclase"/>
</dbReference>
<dbReference type="SMART" id="SM00052">
    <property type="entry name" value="EAL"/>
    <property type="match status" value="1"/>
</dbReference>
<evidence type="ECO:0000256" key="1">
    <source>
        <dbReference type="SAM" id="Phobius"/>
    </source>
</evidence>
<dbReference type="Pfam" id="PF00990">
    <property type="entry name" value="GGDEF"/>
    <property type="match status" value="1"/>
</dbReference>
<evidence type="ECO:0000313" key="7">
    <source>
        <dbReference type="Proteomes" id="UP000234845"/>
    </source>
</evidence>
<feature type="domain" description="PAS" evidence="2">
    <location>
        <begin position="305"/>
        <end position="375"/>
    </location>
</feature>
<protein>
    <submittedName>
        <fullName evidence="6">Diguanylate cyclase</fullName>
    </submittedName>
</protein>
<dbReference type="PROSITE" id="PS50112">
    <property type="entry name" value="PAS"/>
    <property type="match status" value="1"/>
</dbReference>
<gene>
    <name evidence="6" type="ORF">CWI75_04990</name>
</gene>
<dbReference type="CDD" id="cd01948">
    <property type="entry name" value="EAL"/>
    <property type="match status" value="1"/>
</dbReference>
<dbReference type="InterPro" id="IPR000160">
    <property type="entry name" value="GGDEF_dom"/>
</dbReference>
<dbReference type="PROSITE" id="PS50883">
    <property type="entry name" value="EAL"/>
    <property type="match status" value="1"/>
</dbReference>
<dbReference type="Pfam" id="PF08448">
    <property type="entry name" value="PAS_4"/>
    <property type="match status" value="1"/>
</dbReference>
<dbReference type="InterPro" id="IPR035919">
    <property type="entry name" value="EAL_sf"/>
</dbReference>
<dbReference type="RefSeq" id="WP_101520383.1">
    <property type="nucleotide sequence ID" value="NZ_PKLZ01000002.1"/>
</dbReference>
<dbReference type="PROSITE" id="PS50113">
    <property type="entry name" value="PAC"/>
    <property type="match status" value="1"/>
</dbReference>
<dbReference type="SUPFAM" id="SSF55785">
    <property type="entry name" value="PYP-like sensor domain (PAS domain)"/>
    <property type="match status" value="1"/>
</dbReference>
<evidence type="ECO:0000259" key="3">
    <source>
        <dbReference type="PROSITE" id="PS50113"/>
    </source>
</evidence>
<dbReference type="EMBL" id="PKLZ01000002">
    <property type="protein sequence ID" value="PLW83702.1"/>
    <property type="molecule type" value="Genomic_DNA"/>
</dbReference>
<evidence type="ECO:0000313" key="6">
    <source>
        <dbReference type="EMBL" id="PLW83702.1"/>
    </source>
</evidence>
<dbReference type="PANTHER" id="PTHR44757:SF2">
    <property type="entry name" value="BIOFILM ARCHITECTURE MAINTENANCE PROTEIN MBAA"/>
    <property type="match status" value="1"/>
</dbReference>
<keyword evidence="1" id="KW-0812">Transmembrane</keyword>
<dbReference type="InterPro" id="IPR001633">
    <property type="entry name" value="EAL_dom"/>
</dbReference>
<dbReference type="Gene3D" id="3.40.190.10">
    <property type="entry name" value="Periplasmic binding protein-like II"/>
    <property type="match status" value="2"/>
</dbReference>
<dbReference type="Pfam" id="PF00563">
    <property type="entry name" value="EAL"/>
    <property type="match status" value="1"/>
</dbReference>
<dbReference type="SMART" id="SM00062">
    <property type="entry name" value="PBPb"/>
    <property type="match status" value="1"/>
</dbReference>
<dbReference type="SUPFAM" id="SSF55073">
    <property type="entry name" value="Nucleotide cyclase"/>
    <property type="match status" value="1"/>
</dbReference>
<keyword evidence="7" id="KW-1185">Reference proteome</keyword>
<dbReference type="PROSITE" id="PS50887">
    <property type="entry name" value="GGDEF"/>
    <property type="match status" value="1"/>
</dbReference>
<dbReference type="NCBIfam" id="TIGR00254">
    <property type="entry name" value="GGDEF"/>
    <property type="match status" value="1"/>
</dbReference>
<name>A0A2N5Y5Q1_9GAMM</name>
<organism evidence="6 7">
    <name type="scientific">Kineobactrum sediminis</name>
    <dbReference type="NCBI Taxonomy" id="1905677"/>
    <lineage>
        <taxon>Bacteria</taxon>
        <taxon>Pseudomonadati</taxon>
        <taxon>Pseudomonadota</taxon>
        <taxon>Gammaproteobacteria</taxon>
        <taxon>Cellvibrionales</taxon>
        <taxon>Halieaceae</taxon>
        <taxon>Kineobactrum</taxon>
    </lineage>
</organism>
<dbReference type="PANTHER" id="PTHR44757">
    <property type="entry name" value="DIGUANYLATE CYCLASE DGCP"/>
    <property type="match status" value="1"/>
</dbReference>
<dbReference type="Gene3D" id="3.30.70.270">
    <property type="match status" value="1"/>
</dbReference>
<feature type="domain" description="GGDEF" evidence="5">
    <location>
        <begin position="462"/>
        <end position="601"/>
    </location>
</feature>
<dbReference type="Gene3D" id="3.20.20.450">
    <property type="entry name" value="EAL domain"/>
    <property type="match status" value="1"/>
</dbReference>
<dbReference type="InterPro" id="IPR001638">
    <property type="entry name" value="Solute-binding_3/MltF_N"/>
</dbReference>
<dbReference type="NCBIfam" id="TIGR00229">
    <property type="entry name" value="sensory_box"/>
    <property type="match status" value="1"/>
</dbReference>
<proteinExistence type="predicted"/>
<dbReference type="InterPro" id="IPR035965">
    <property type="entry name" value="PAS-like_dom_sf"/>
</dbReference>
<reference evidence="7" key="1">
    <citation type="submission" date="2017-11" db="EMBL/GenBank/DDBJ databases">
        <title>The draft genome sequence of Chromatocurvus sp. F02.</title>
        <authorList>
            <person name="Du Z.-J."/>
            <person name="Chang Y.-Q."/>
        </authorList>
    </citation>
    <scope>NUCLEOTIDE SEQUENCE [LARGE SCALE GENOMIC DNA]</scope>
    <source>
        <strain evidence="7">F02</strain>
    </source>
</reference>
<dbReference type="InterPro" id="IPR043128">
    <property type="entry name" value="Rev_trsase/Diguanyl_cyclase"/>
</dbReference>
<evidence type="ECO:0000259" key="2">
    <source>
        <dbReference type="PROSITE" id="PS50112"/>
    </source>
</evidence>
<dbReference type="SUPFAM" id="SSF141868">
    <property type="entry name" value="EAL domain-like"/>
    <property type="match status" value="1"/>
</dbReference>
<dbReference type="SUPFAM" id="SSF53850">
    <property type="entry name" value="Periplasmic binding protein-like II"/>
    <property type="match status" value="1"/>
</dbReference>
<accession>A0A2N5Y5Q1</accession>
<dbReference type="CDD" id="cd00130">
    <property type="entry name" value="PAS"/>
    <property type="match status" value="1"/>
</dbReference>
<keyword evidence="1" id="KW-1133">Transmembrane helix</keyword>
<dbReference type="AlphaFoldDB" id="A0A2N5Y5Q1"/>
<dbReference type="SMART" id="SM00091">
    <property type="entry name" value="PAS"/>
    <property type="match status" value="1"/>
</dbReference>
<keyword evidence="1" id="KW-0472">Membrane</keyword>
<dbReference type="InterPro" id="IPR052155">
    <property type="entry name" value="Biofilm_reg_signaling"/>
</dbReference>
<dbReference type="Proteomes" id="UP000234845">
    <property type="component" value="Unassembled WGS sequence"/>
</dbReference>